<organism evidence="2 3">
    <name type="scientific">Paludibaculum fermentans</name>
    <dbReference type="NCBI Taxonomy" id="1473598"/>
    <lineage>
        <taxon>Bacteria</taxon>
        <taxon>Pseudomonadati</taxon>
        <taxon>Acidobacteriota</taxon>
        <taxon>Terriglobia</taxon>
        <taxon>Bryobacterales</taxon>
        <taxon>Bryobacteraceae</taxon>
        <taxon>Paludibaculum</taxon>
    </lineage>
</organism>
<dbReference type="Gene3D" id="3.90.50.10">
    <property type="entry name" value="Photosynthetic Reaction Center, subunit H, domain 2"/>
    <property type="match status" value="2"/>
</dbReference>
<dbReference type="GO" id="GO:0019684">
    <property type="term" value="P:photosynthesis, light reaction"/>
    <property type="evidence" value="ECO:0007669"/>
    <property type="project" value="InterPro"/>
</dbReference>
<evidence type="ECO:0000259" key="1">
    <source>
        <dbReference type="Pfam" id="PF05239"/>
    </source>
</evidence>
<dbReference type="Proteomes" id="UP000593892">
    <property type="component" value="Chromosome"/>
</dbReference>
<dbReference type="GO" id="GO:0030077">
    <property type="term" value="C:plasma membrane light-harvesting complex"/>
    <property type="evidence" value="ECO:0007669"/>
    <property type="project" value="InterPro"/>
</dbReference>
<sequence length="266" mass="29773">MLMNTKSLKGLIVRASDGELGTVEKLYFDDDTWGIRYLTVATGGWLGGREVLISPISITAADWQAQRLDVSLTMKQVEDSPAIDTHEPVSRQHEAAYLGYYGYPDYWGGPHIWGPSFYPAGLALPTGAAIQAVADRISKEPIDSHLRCTEALEGYSIDAVDGGIGHVCGFVFDDYAWAIRYVEVATKLWLPGKRVLFSPGWVQRVSWPESKFVVGLTREAIQEGPAYVESMPVTREYENQLYAHYGRPPYWLFEGDHRPAFSYDNV</sequence>
<protein>
    <submittedName>
        <fullName evidence="2">PRC-barrel domain-containing protein</fullName>
    </submittedName>
</protein>
<feature type="domain" description="PRC-barrel" evidence="1">
    <location>
        <begin position="6"/>
        <end position="54"/>
    </location>
</feature>
<dbReference type="SUPFAM" id="SSF50346">
    <property type="entry name" value="PRC-barrel domain"/>
    <property type="match status" value="2"/>
</dbReference>
<dbReference type="AlphaFoldDB" id="A0A7S7SHZ8"/>
<name>A0A7S7SHZ8_PALFE</name>
<proteinExistence type="predicted"/>
<dbReference type="Pfam" id="PF05239">
    <property type="entry name" value="PRC"/>
    <property type="match status" value="1"/>
</dbReference>
<dbReference type="InterPro" id="IPR014747">
    <property type="entry name" value="Bac_photo_RC_H_C"/>
</dbReference>
<dbReference type="KEGG" id="pfer:IRI77_27220"/>
<keyword evidence="3" id="KW-1185">Reference proteome</keyword>
<accession>A0A7S7SHZ8</accession>
<dbReference type="InterPro" id="IPR011033">
    <property type="entry name" value="PRC_barrel-like_sf"/>
</dbReference>
<evidence type="ECO:0000313" key="2">
    <source>
        <dbReference type="EMBL" id="QOY86467.1"/>
    </source>
</evidence>
<evidence type="ECO:0000313" key="3">
    <source>
        <dbReference type="Proteomes" id="UP000593892"/>
    </source>
</evidence>
<dbReference type="InterPro" id="IPR027275">
    <property type="entry name" value="PRC-brl_dom"/>
</dbReference>
<reference evidence="2 3" key="1">
    <citation type="submission" date="2020-10" db="EMBL/GenBank/DDBJ databases">
        <title>Complete genome sequence of Paludibaculum fermentans P105T, a facultatively anaerobic acidobacterium capable of dissimilatory Fe(III) reduction.</title>
        <authorList>
            <person name="Dedysh S.N."/>
            <person name="Beletsky A.V."/>
            <person name="Kulichevskaya I.S."/>
            <person name="Mardanov A.V."/>
            <person name="Ravin N.V."/>
        </authorList>
    </citation>
    <scope>NUCLEOTIDE SEQUENCE [LARGE SCALE GENOMIC DNA]</scope>
    <source>
        <strain evidence="2 3">P105</strain>
    </source>
</reference>
<gene>
    <name evidence="2" type="ORF">IRI77_27220</name>
</gene>
<dbReference type="EMBL" id="CP063849">
    <property type="protein sequence ID" value="QOY86467.1"/>
    <property type="molecule type" value="Genomic_DNA"/>
</dbReference>